<dbReference type="AlphaFoldDB" id="A0A1E1W1A6"/>
<reference evidence="3" key="1">
    <citation type="submission" date="2015-09" db="EMBL/GenBank/DDBJ databases">
        <title>De novo assembly of Pectinophora gossypiella (Pink Bollworm) gut transcriptome.</title>
        <authorList>
            <person name="Tassone E.E."/>
        </authorList>
    </citation>
    <scope>NUCLEOTIDE SEQUENCE</scope>
</reference>
<accession>A0A1E1W1A6</accession>
<sequence length="236" mass="25648">KKAKNNNSNSNNNVLLALSANSFKGNDWLVDSGATAHMCNNVGIMDNFKVCNKNNVTVANNETLPCIGIGDVRFQLRNGYVTLSDVLCIPDLSTNLISVSKLCEKDLSVKFFGNKCLILRGDNLIMRANRVKMIFKLDFENIVSVNRSGVRCASMLQSERADCVVQQDGSPATEDMTPGGVTEEAALTVSTDVWHKRLGHLSYRGMYALKNLVSGVQFLSDVPCSACTSCVDGKLA</sequence>
<evidence type="ECO:0000313" key="3">
    <source>
        <dbReference type="EMBL" id="JAT80775.1"/>
    </source>
</evidence>
<feature type="non-terminal residue" evidence="3">
    <location>
        <position position="1"/>
    </location>
</feature>
<evidence type="ECO:0000259" key="1">
    <source>
        <dbReference type="Pfam" id="PF13976"/>
    </source>
</evidence>
<dbReference type="InterPro" id="IPR025724">
    <property type="entry name" value="GAG-pre-integrase_dom"/>
</dbReference>
<gene>
    <name evidence="3" type="ORF">g.4120</name>
</gene>
<name>A0A1E1W1A6_PECGO</name>
<feature type="domain" description="Retrovirus-related Pol polyprotein from transposon TNT 1-94-like beta-barrel" evidence="2">
    <location>
        <begin position="28"/>
        <end position="106"/>
    </location>
</feature>
<feature type="non-terminal residue" evidence="3">
    <location>
        <position position="236"/>
    </location>
</feature>
<dbReference type="EMBL" id="GDQN01010279">
    <property type="protein sequence ID" value="JAT80775.1"/>
    <property type="molecule type" value="Transcribed_RNA"/>
</dbReference>
<dbReference type="Pfam" id="PF22936">
    <property type="entry name" value="Pol_BBD"/>
    <property type="match status" value="1"/>
</dbReference>
<proteinExistence type="predicted"/>
<evidence type="ECO:0000259" key="2">
    <source>
        <dbReference type="Pfam" id="PF22936"/>
    </source>
</evidence>
<organism evidence="3">
    <name type="scientific">Pectinophora gossypiella</name>
    <name type="common">Cotton pink bollworm</name>
    <name type="synonym">Depressaria gossypiella</name>
    <dbReference type="NCBI Taxonomy" id="13191"/>
    <lineage>
        <taxon>Eukaryota</taxon>
        <taxon>Metazoa</taxon>
        <taxon>Ecdysozoa</taxon>
        <taxon>Arthropoda</taxon>
        <taxon>Hexapoda</taxon>
        <taxon>Insecta</taxon>
        <taxon>Pterygota</taxon>
        <taxon>Neoptera</taxon>
        <taxon>Endopterygota</taxon>
        <taxon>Lepidoptera</taxon>
        <taxon>Glossata</taxon>
        <taxon>Ditrysia</taxon>
        <taxon>Gelechioidea</taxon>
        <taxon>Gelechiidae</taxon>
        <taxon>Apatetrinae</taxon>
        <taxon>Pectinophora</taxon>
    </lineage>
</organism>
<protein>
    <submittedName>
        <fullName evidence="3">Uncharacterized protein</fullName>
    </submittedName>
</protein>
<feature type="domain" description="GAG-pre-integrase" evidence="1">
    <location>
        <begin position="188"/>
        <end position="234"/>
    </location>
</feature>
<dbReference type="InterPro" id="IPR054722">
    <property type="entry name" value="PolX-like_BBD"/>
</dbReference>
<dbReference type="Pfam" id="PF13976">
    <property type="entry name" value="gag_pre-integrs"/>
    <property type="match status" value="1"/>
</dbReference>